<name>A0A9N9FV39_9GLOM</name>
<proteinExistence type="predicted"/>
<keyword evidence="2" id="KW-1185">Reference proteome</keyword>
<evidence type="ECO:0000313" key="2">
    <source>
        <dbReference type="Proteomes" id="UP000789706"/>
    </source>
</evidence>
<sequence>MVPWCKTINIELKRYPSGFYSRTTKRKYNASELSPDQLSKLREKYDNSQKILTTQENLSRDIKGWKDVHNDFTSELQKE</sequence>
<dbReference type="Proteomes" id="UP000789706">
    <property type="component" value="Unassembled WGS sequence"/>
</dbReference>
<protein>
    <submittedName>
        <fullName evidence="1">10058_t:CDS:1</fullName>
    </submittedName>
</protein>
<dbReference type="AlphaFoldDB" id="A0A9N9FV39"/>
<comment type="caution">
    <text evidence="1">The sequence shown here is derived from an EMBL/GenBank/DDBJ whole genome shotgun (WGS) entry which is preliminary data.</text>
</comment>
<gene>
    <name evidence="1" type="ORF">DEBURN_LOCUS7461</name>
</gene>
<dbReference type="EMBL" id="CAJVPK010000904">
    <property type="protein sequence ID" value="CAG8558408.1"/>
    <property type="molecule type" value="Genomic_DNA"/>
</dbReference>
<organism evidence="1 2">
    <name type="scientific">Diversispora eburnea</name>
    <dbReference type="NCBI Taxonomy" id="1213867"/>
    <lineage>
        <taxon>Eukaryota</taxon>
        <taxon>Fungi</taxon>
        <taxon>Fungi incertae sedis</taxon>
        <taxon>Mucoromycota</taxon>
        <taxon>Glomeromycotina</taxon>
        <taxon>Glomeromycetes</taxon>
        <taxon>Diversisporales</taxon>
        <taxon>Diversisporaceae</taxon>
        <taxon>Diversispora</taxon>
    </lineage>
</organism>
<reference evidence="1" key="1">
    <citation type="submission" date="2021-06" db="EMBL/GenBank/DDBJ databases">
        <authorList>
            <person name="Kallberg Y."/>
            <person name="Tangrot J."/>
            <person name="Rosling A."/>
        </authorList>
    </citation>
    <scope>NUCLEOTIDE SEQUENCE</scope>
    <source>
        <strain evidence="1">AZ414A</strain>
    </source>
</reference>
<accession>A0A9N9FV39</accession>
<evidence type="ECO:0000313" key="1">
    <source>
        <dbReference type="EMBL" id="CAG8558408.1"/>
    </source>
</evidence>